<gene>
    <name evidence="1" type="ORF">JYZ213_LOCUS45658</name>
</gene>
<proteinExistence type="predicted"/>
<reference evidence="1" key="1">
    <citation type="submission" date="2021-02" db="EMBL/GenBank/DDBJ databases">
        <authorList>
            <person name="Nowell W R."/>
        </authorList>
    </citation>
    <scope>NUCLEOTIDE SEQUENCE</scope>
</reference>
<sequence>MHSLYYRGYGQVRELYLEDNQMGDPSLVLQAPNITISR</sequence>
<dbReference type="EMBL" id="CAJNOG010004315">
    <property type="protein sequence ID" value="CAF1540204.1"/>
    <property type="molecule type" value="Genomic_DNA"/>
</dbReference>
<organism evidence="1 2">
    <name type="scientific">Adineta steineri</name>
    <dbReference type="NCBI Taxonomy" id="433720"/>
    <lineage>
        <taxon>Eukaryota</taxon>
        <taxon>Metazoa</taxon>
        <taxon>Spiralia</taxon>
        <taxon>Gnathifera</taxon>
        <taxon>Rotifera</taxon>
        <taxon>Eurotatoria</taxon>
        <taxon>Bdelloidea</taxon>
        <taxon>Adinetida</taxon>
        <taxon>Adinetidae</taxon>
        <taxon>Adineta</taxon>
    </lineage>
</organism>
<protein>
    <submittedName>
        <fullName evidence="1">Uncharacterized protein</fullName>
    </submittedName>
</protein>
<dbReference type="Proteomes" id="UP000663845">
    <property type="component" value="Unassembled WGS sequence"/>
</dbReference>
<feature type="non-terminal residue" evidence="1">
    <location>
        <position position="38"/>
    </location>
</feature>
<evidence type="ECO:0000313" key="1">
    <source>
        <dbReference type="EMBL" id="CAF1540204.1"/>
    </source>
</evidence>
<name>A0A815WCE0_9BILA</name>
<dbReference type="AlphaFoldDB" id="A0A815WCE0"/>
<comment type="caution">
    <text evidence="1">The sequence shown here is derived from an EMBL/GenBank/DDBJ whole genome shotgun (WGS) entry which is preliminary data.</text>
</comment>
<evidence type="ECO:0000313" key="2">
    <source>
        <dbReference type="Proteomes" id="UP000663845"/>
    </source>
</evidence>
<accession>A0A815WCE0</accession>